<dbReference type="RefSeq" id="WP_006522746.1">
    <property type="nucleotide sequence ID" value="NC_021184.1"/>
</dbReference>
<gene>
    <name evidence="1" type="ORF">Desgi_1460</name>
</gene>
<dbReference type="OrthoDB" id="1807131at2"/>
<sequence>MMFNPFTLVNKEEVRRNVEKLRKRHPDLTNRQLCELIIARRSRLCAASGAVTALPAAIPVIGTLATLVGGTALDVAAVGYFTAEMVLEMSAVYGRDLYLPGVSREALWVMASAVGADAAGKTIGKTAVQQMQNQVFTNLVREVLLALGIRTTQRSVLKVIPLLGAVISGVVNYFVCRKIGHMAADYYEKNNYENWVGDTIDVEGQVIE</sequence>
<evidence type="ECO:0000313" key="2">
    <source>
        <dbReference type="Proteomes" id="UP000013520"/>
    </source>
</evidence>
<evidence type="ECO:0008006" key="3">
    <source>
        <dbReference type="Google" id="ProtNLM"/>
    </source>
</evidence>
<proteinExistence type="predicted"/>
<keyword evidence="2" id="KW-1185">Reference proteome</keyword>
<dbReference type="eggNOG" id="COG3118">
    <property type="taxonomic scope" value="Bacteria"/>
</dbReference>
<accession>R4KMU6</accession>
<protein>
    <recommendedName>
        <fullName evidence="3">EcsC protein family</fullName>
    </recommendedName>
</protein>
<dbReference type="KEGG" id="dgi:Desgi_1460"/>
<organism evidence="1 2">
    <name type="scientific">Desulfoscipio gibsoniae DSM 7213</name>
    <dbReference type="NCBI Taxonomy" id="767817"/>
    <lineage>
        <taxon>Bacteria</taxon>
        <taxon>Bacillati</taxon>
        <taxon>Bacillota</taxon>
        <taxon>Clostridia</taxon>
        <taxon>Eubacteriales</taxon>
        <taxon>Desulfallaceae</taxon>
        <taxon>Desulfoscipio</taxon>
    </lineage>
</organism>
<dbReference type="STRING" id="767817.Desgi_1460"/>
<reference evidence="1 2" key="1">
    <citation type="submission" date="2012-01" db="EMBL/GenBank/DDBJ databases">
        <title>Complete sequence of Desulfotomaculum gibsoniae DSM 7213.</title>
        <authorList>
            <consortium name="US DOE Joint Genome Institute"/>
            <person name="Lucas S."/>
            <person name="Han J."/>
            <person name="Lapidus A."/>
            <person name="Cheng J.-F."/>
            <person name="Goodwin L."/>
            <person name="Pitluck S."/>
            <person name="Peters L."/>
            <person name="Ovchinnikova G."/>
            <person name="Teshima H."/>
            <person name="Detter J.C."/>
            <person name="Han C."/>
            <person name="Tapia R."/>
            <person name="Land M."/>
            <person name="Hauser L."/>
            <person name="Kyrpides N."/>
            <person name="Ivanova N."/>
            <person name="Pagani I."/>
            <person name="Parshina S."/>
            <person name="Plugge C."/>
            <person name="Muyzer G."/>
            <person name="Kuever J."/>
            <person name="Ivanova A."/>
            <person name="Nazina T."/>
            <person name="Klenk H.-P."/>
            <person name="Brambilla E."/>
            <person name="Spring S."/>
            <person name="Stams A.F."/>
            <person name="Woyke T."/>
        </authorList>
    </citation>
    <scope>NUCLEOTIDE SEQUENCE [LARGE SCALE GENOMIC DNA]</scope>
    <source>
        <strain evidence="1 2">DSM 7213</strain>
    </source>
</reference>
<name>R4KMU6_9FIRM</name>
<dbReference type="EMBL" id="CP003273">
    <property type="protein sequence ID" value="AGL00956.1"/>
    <property type="molecule type" value="Genomic_DNA"/>
</dbReference>
<dbReference type="Proteomes" id="UP000013520">
    <property type="component" value="Chromosome"/>
</dbReference>
<dbReference type="AlphaFoldDB" id="R4KMU6"/>
<dbReference type="HOGENOM" id="CLU_1292676_0_0_9"/>
<evidence type="ECO:0000313" key="1">
    <source>
        <dbReference type="EMBL" id="AGL00956.1"/>
    </source>
</evidence>